<protein>
    <submittedName>
        <fullName evidence="1">10415_t:CDS:1</fullName>
    </submittedName>
</protein>
<name>A0A9N8ZMJ2_9GLOM</name>
<accession>A0A9N8ZMJ2</accession>
<organism evidence="1 2">
    <name type="scientific">Paraglomus brasilianum</name>
    <dbReference type="NCBI Taxonomy" id="144538"/>
    <lineage>
        <taxon>Eukaryota</taxon>
        <taxon>Fungi</taxon>
        <taxon>Fungi incertae sedis</taxon>
        <taxon>Mucoromycota</taxon>
        <taxon>Glomeromycotina</taxon>
        <taxon>Glomeromycetes</taxon>
        <taxon>Paraglomerales</taxon>
        <taxon>Paraglomeraceae</taxon>
        <taxon>Paraglomus</taxon>
    </lineage>
</organism>
<reference evidence="1" key="1">
    <citation type="submission" date="2021-06" db="EMBL/GenBank/DDBJ databases">
        <authorList>
            <person name="Kallberg Y."/>
            <person name="Tangrot J."/>
            <person name="Rosling A."/>
        </authorList>
    </citation>
    <scope>NUCLEOTIDE SEQUENCE</scope>
    <source>
        <strain evidence="1">BR232B</strain>
    </source>
</reference>
<gene>
    <name evidence="1" type="ORF">PBRASI_LOCUS2599</name>
</gene>
<dbReference type="Proteomes" id="UP000789739">
    <property type="component" value="Unassembled WGS sequence"/>
</dbReference>
<evidence type="ECO:0000313" key="1">
    <source>
        <dbReference type="EMBL" id="CAG8500853.1"/>
    </source>
</evidence>
<sequence length="87" mass="9888">MEVADDTSLETMRKKRLFEWVLTPHQHIQGSRIMPTITTNWPLDPISVLTIHIHKSLILASNPSSALGSVISIRNQIVKAYAREDIR</sequence>
<proteinExistence type="predicted"/>
<comment type="caution">
    <text evidence="1">The sequence shown here is derived from an EMBL/GenBank/DDBJ whole genome shotgun (WGS) entry which is preliminary data.</text>
</comment>
<dbReference type="AlphaFoldDB" id="A0A9N8ZMJ2"/>
<dbReference type="EMBL" id="CAJVPI010000207">
    <property type="protein sequence ID" value="CAG8500853.1"/>
    <property type="molecule type" value="Genomic_DNA"/>
</dbReference>
<keyword evidence="2" id="KW-1185">Reference proteome</keyword>
<evidence type="ECO:0000313" key="2">
    <source>
        <dbReference type="Proteomes" id="UP000789739"/>
    </source>
</evidence>